<dbReference type="EMBL" id="GG662704">
    <property type="protein sequence ID" value="EWS74419.1"/>
    <property type="molecule type" value="Genomic_DNA"/>
</dbReference>
<keyword evidence="1 2" id="KW-0812">Transmembrane</keyword>
<protein>
    <submittedName>
        <fullName evidence="2">Transmembrane protein, putative</fullName>
    </submittedName>
</protein>
<reference evidence="3" key="1">
    <citation type="journal article" date="2006" name="PLoS Biol.">
        <title>Macronuclear genome sequence of the ciliate Tetrahymena thermophila, a model eukaryote.</title>
        <authorList>
            <person name="Eisen J.A."/>
            <person name="Coyne R.S."/>
            <person name="Wu M."/>
            <person name="Wu D."/>
            <person name="Thiagarajan M."/>
            <person name="Wortman J.R."/>
            <person name="Badger J.H."/>
            <person name="Ren Q."/>
            <person name="Amedeo P."/>
            <person name="Jones K.M."/>
            <person name="Tallon L.J."/>
            <person name="Delcher A.L."/>
            <person name="Salzberg S.L."/>
            <person name="Silva J.C."/>
            <person name="Haas B.J."/>
            <person name="Majoros W.H."/>
            <person name="Farzad M."/>
            <person name="Carlton J.M."/>
            <person name="Smith R.K. Jr."/>
            <person name="Garg J."/>
            <person name="Pearlman R.E."/>
            <person name="Karrer K.M."/>
            <person name="Sun L."/>
            <person name="Manning G."/>
            <person name="Elde N.C."/>
            <person name="Turkewitz A.P."/>
            <person name="Asai D.J."/>
            <person name="Wilkes D.E."/>
            <person name="Wang Y."/>
            <person name="Cai H."/>
            <person name="Collins K."/>
            <person name="Stewart B.A."/>
            <person name="Lee S.R."/>
            <person name="Wilamowska K."/>
            <person name="Weinberg Z."/>
            <person name="Ruzzo W.L."/>
            <person name="Wloga D."/>
            <person name="Gaertig J."/>
            <person name="Frankel J."/>
            <person name="Tsao C.-C."/>
            <person name="Gorovsky M.A."/>
            <person name="Keeling P.J."/>
            <person name="Waller R.F."/>
            <person name="Patron N.J."/>
            <person name="Cherry J.M."/>
            <person name="Stover N.A."/>
            <person name="Krieger C.J."/>
            <person name="del Toro C."/>
            <person name="Ryder H.F."/>
            <person name="Williamson S.C."/>
            <person name="Barbeau R.A."/>
            <person name="Hamilton E.P."/>
            <person name="Orias E."/>
        </authorList>
    </citation>
    <scope>NUCLEOTIDE SEQUENCE [LARGE SCALE GENOMIC DNA]</scope>
    <source>
        <strain evidence="3">SB210</strain>
    </source>
</reference>
<evidence type="ECO:0000256" key="1">
    <source>
        <dbReference type="SAM" id="Phobius"/>
    </source>
</evidence>
<dbReference type="KEGG" id="tet:TTHERM_000073172"/>
<dbReference type="AlphaFoldDB" id="W7XJX8"/>
<feature type="transmembrane region" description="Helical" evidence="1">
    <location>
        <begin position="21"/>
        <end position="47"/>
    </location>
</feature>
<keyword evidence="1" id="KW-0472">Membrane</keyword>
<dbReference type="InParanoid" id="W7XJX8"/>
<feature type="transmembrane region" description="Helical" evidence="1">
    <location>
        <begin position="53"/>
        <end position="81"/>
    </location>
</feature>
<gene>
    <name evidence="2" type="ORF">TTHERM_000073172</name>
</gene>
<proteinExistence type="predicted"/>
<dbReference type="Proteomes" id="UP000009168">
    <property type="component" value="Unassembled WGS sequence"/>
</dbReference>
<sequence>MIKLLFRINQINKMKILLKNVTFLLYFRRSIKVLNFIARLICFIYSTTKSRCMAYFFFIMNRWCLLYLNFLLHILLVFFLLRISQKIQFTKSVLSSQFIFKCIRTSVRSWLILNFFGFFGFLSAFFLISYFSFCRIFCWLQCSVYFTIFNISSIFNFLWRFTSQFLFF</sequence>
<feature type="transmembrane region" description="Helical" evidence="1">
    <location>
        <begin position="110"/>
        <end position="130"/>
    </location>
</feature>
<keyword evidence="1" id="KW-1133">Transmembrane helix</keyword>
<feature type="transmembrane region" description="Helical" evidence="1">
    <location>
        <begin position="136"/>
        <end position="159"/>
    </location>
</feature>
<keyword evidence="3" id="KW-1185">Reference proteome</keyword>
<dbReference type="RefSeq" id="XP_012652996.1">
    <property type="nucleotide sequence ID" value="XM_012797542.1"/>
</dbReference>
<organism evidence="2 3">
    <name type="scientific">Tetrahymena thermophila (strain SB210)</name>
    <dbReference type="NCBI Taxonomy" id="312017"/>
    <lineage>
        <taxon>Eukaryota</taxon>
        <taxon>Sar</taxon>
        <taxon>Alveolata</taxon>
        <taxon>Ciliophora</taxon>
        <taxon>Intramacronucleata</taxon>
        <taxon>Oligohymenophorea</taxon>
        <taxon>Hymenostomatida</taxon>
        <taxon>Tetrahymenina</taxon>
        <taxon>Tetrahymenidae</taxon>
        <taxon>Tetrahymena</taxon>
    </lineage>
</organism>
<evidence type="ECO:0000313" key="2">
    <source>
        <dbReference type="EMBL" id="EWS74419.1"/>
    </source>
</evidence>
<dbReference type="GeneID" id="24437105"/>
<name>W7XJX8_TETTS</name>
<accession>W7XJX8</accession>
<evidence type="ECO:0000313" key="3">
    <source>
        <dbReference type="Proteomes" id="UP000009168"/>
    </source>
</evidence>